<feature type="transmembrane region" description="Helical" evidence="2">
    <location>
        <begin position="122"/>
        <end position="141"/>
    </location>
</feature>
<keyword evidence="2" id="KW-0812">Transmembrane</keyword>
<dbReference type="SUPFAM" id="SSF81606">
    <property type="entry name" value="PP2C-like"/>
    <property type="match status" value="1"/>
</dbReference>
<feature type="transmembrane region" description="Helical" evidence="2">
    <location>
        <begin position="177"/>
        <end position="200"/>
    </location>
</feature>
<dbReference type="Proteomes" id="UP000297453">
    <property type="component" value="Unassembled WGS sequence"/>
</dbReference>
<dbReference type="PANTHER" id="PTHR43156">
    <property type="entry name" value="STAGE II SPORULATION PROTEIN E-RELATED"/>
    <property type="match status" value="1"/>
</dbReference>
<keyword evidence="2" id="KW-0472">Membrane</keyword>
<dbReference type="OrthoDB" id="341868at2"/>
<evidence type="ECO:0000256" key="1">
    <source>
        <dbReference type="ARBA" id="ARBA00022801"/>
    </source>
</evidence>
<dbReference type="RefSeq" id="WP_135586610.1">
    <property type="nucleotide sequence ID" value="NZ_RQEP01000010.1"/>
</dbReference>
<dbReference type="EMBL" id="RQEP01000010">
    <property type="protein sequence ID" value="TGK04761.1"/>
    <property type="molecule type" value="Genomic_DNA"/>
</dbReference>
<protein>
    <submittedName>
        <fullName evidence="4">Serine/threonine-protein phosphatase</fullName>
    </submittedName>
</protein>
<sequence length="457" mass="52371">MNLSAKKATGILNPLAFLEREFNYREVSAWKDFVRIDQSFIRLAFFLHFLVYFLLLIPEIRDSPRGGIYFGFILSLNILSLVLSFQRKYLPAVIHGTNCTITFLVMMVLNESFYSFDDLHSLQLYNNYFLLVGFLVLFQMFRLKVKGCLLTALYSVVLHLGFTYFKLKDGTIPGFPLVLLVPDVVYLIMSLIGITIVVIVRRLVHISSELDSDYRFLQHELQIARKVQETLFPEDISIKGFKYEVYRSTPNEIGGDFYDFIQLREGNTGVFLTDIAGHGIASALVASFIKIMVATMPYRLKLHPVRLLEYLDETLLRQFKSHHASAVYIFFDFISKEIHFANGGHPYLMHSQSGSEFREIETTGSILGFGIKRPIAELVSLPILSGERLFLYTDGLIENRNPQGKQLGSEGLLEILNRNSSLTDLRQFKDVVQAELFGFFGDAEFEDDTLFLIIEME</sequence>
<dbReference type="InterPro" id="IPR052016">
    <property type="entry name" value="Bact_Sigma-Reg"/>
</dbReference>
<feature type="transmembrane region" description="Helical" evidence="2">
    <location>
        <begin position="148"/>
        <end position="165"/>
    </location>
</feature>
<feature type="transmembrane region" description="Helical" evidence="2">
    <location>
        <begin position="66"/>
        <end position="85"/>
    </location>
</feature>
<keyword evidence="2" id="KW-1133">Transmembrane helix</keyword>
<gene>
    <name evidence="4" type="ORF">EHO59_07835</name>
</gene>
<dbReference type="PANTHER" id="PTHR43156:SF2">
    <property type="entry name" value="STAGE II SPORULATION PROTEIN E"/>
    <property type="match status" value="1"/>
</dbReference>
<evidence type="ECO:0000259" key="3">
    <source>
        <dbReference type="SMART" id="SM00331"/>
    </source>
</evidence>
<dbReference type="Pfam" id="PF07228">
    <property type="entry name" value="SpoIIE"/>
    <property type="match status" value="1"/>
</dbReference>
<dbReference type="GO" id="GO:0016791">
    <property type="term" value="F:phosphatase activity"/>
    <property type="evidence" value="ECO:0007669"/>
    <property type="project" value="TreeGrafter"/>
</dbReference>
<feature type="transmembrane region" description="Helical" evidence="2">
    <location>
        <begin position="92"/>
        <end position="110"/>
    </location>
</feature>
<dbReference type="InterPro" id="IPR001932">
    <property type="entry name" value="PPM-type_phosphatase-like_dom"/>
</dbReference>
<accession>A0A4R9G0M9</accession>
<feature type="domain" description="PPM-type phosphatase" evidence="3">
    <location>
        <begin position="241"/>
        <end position="456"/>
    </location>
</feature>
<feature type="transmembrane region" description="Helical" evidence="2">
    <location>
        <begin position="40"/>
        <end position="60"/>
    </location>
</feature>
<proteinExistence type="predicted"/>
<organism evidence="4 5">
    <name type="scientific">Leptospira semungkisensis</name>
    <dbReference type="NCBI Taxonomy" id="2484985"/>
    <lineage>
        <taxon>Bacteria</taxon>
        <taxon>Pseudomonadati</taxon>
        <taxon>Spirochaetota</taxon>
        <taxon>Spirochaetia</taxon>
        <taxon>Leptospirales</taxon>
        <taxon>Leptospiraceae</taxon>
        <taxon>Leptospira</taxon>
    </lineage>
</organism>
<dbReference type="SMART" id="SM00331">
    <property type="entry name" value="PP2C_SIG"/>
    <property type="match status" value="1"/>
</dbReference>
<comment type="caution">
    <text evidence="4">The sequence shown here is derived from an EMBL/GenBank/DDBJ whole genome shotgun (WGS) entry which is preliminary data.</text>
</comment>
<name>A0A4R9G0M9_9LEPT</name>
<reference evidence="4" key="1">
    <citation type="journal article" date="2019" name="PLoS Negl. Trop. Dis.">
        <title>Revisiting the worldwide diversity of Leptospira species in the environment.</title>
        <authorList>
            <person name="Vincent A.T."/>
            <person name="Schiettekatte O."/>
            <person name="Bourhy P."/>
            <person name="Veyrier F.J."/>
            <person name="Picardeau M."/>
        </authorList>
    </citation>
    <scope>NUCLEOTIDE SEQUENCE [LARGE SCALE GENOMIC DNA]</scope>
    <source>
        <strain evidence="4">SSS9</strain>
    </source>
</reference>
<keyword evidence="5" id="KW-1185">Reference proteome</keyword>
<evidence type="ECO:0000256" key="2">
    <source>
        <dbReference type="SAM" id="Phobius"/>
    </source>
</evidence>
<evidence type="ECO:0000313" key="5">
    <source>
        <dbReference type="Proteomes" id="UP000297453"/>
    </source>
</evidence>
<dbReference type="InterPro" id="IPR036457">
    <property type="entry name" value="PPM-type-like_dom_sf"/>
</dbReference>
<keyword evidence="1" id="KW-0378">Hydrolase</keyword>
<dbReference type="AlphaFoldDB" id="A0A4R9G0M9"/>
<dbReference type="Gene3D" id="3.60.40.10">
    <property type="entry name" value="PPM-type phosphatase domain"/>
    <property type="match status" value="1"/>
</dbReference>
<evidence type="ECO:0000313" key="4">
    <source>
        <dbReference type="EMBL" id="TGK04761.1"/>
    </source>
</evidence>